<dbReference type="InterPro" id="IPR011993">
    <property type="entry name" value="PH-like_dom_sf"/>
</dbReference>
<reference evidence="2 3" key="1">
    <citation type="submission" date="2018-11" db="EMBL/GenBank/DDBJ databases">
        <authorList>
            <consortium name="Pathogen Informatics"/>
        </authorList>
    </citation>
    <scope>NUCLEOTIDE SEQUENCE [LARGE SCALE GENOMIC DNA]</scope>
</reference>
<dbReference type="Pfam" id="PF02893">
    <property type="entry name" value="GRAM"/>
    <property type="match status" value="1"/>
</dbReference>
<proteinExistence type="predicted"/>
<evidence type="ECO:0000313" key="2">
    <source>
        <dbReference type="EMBL" id="VDK39357.1"/>
    </source>
</evidence>
<dbReference type="AlphaFoldDB" id="A0A3P6Q232"/>
<protein>
    <recommendedName>
        <fullName evidence="1">GRAM domain-containing protein</fullName>
    </recommendedName>
</protein>
<evidence type="ECO:0000259" key="1">
    <source>
        <dbReference type="Pfam" id="PF02893"/>
    </source>
</evidence>
<dbReference type="EMBL" id="UYRR01028785">
    <property type="protein sequence ID" value="VDK39357.1"/>
    <property type="molecule type" value="Genomic_DNA"/>
</dbReference>
<feature type="domain" description="GRAM" evidence="1">
    <location>
        <begin position="49"/>
        <end position="93"/>
    </location>
</feature>
<sequence>MVEEEGFCEDLALKRKVALERGGRKKSLREKTSFVKRDLDARYRSESYRCKFSLPFNEKLDGDTVCRLFTPYDKRHVLGRLYVSAHFVCFTSRRN</sequence>
<dbReference type="InterPro" id="IPR004182">
    <property type="entry name" value="GRAM"/>
</dbReference>
<dbReference type="Gene3D" id="2.30.29.30">
    <property type="entry name" value="Pleckstrin-homology domain (PH domain)/Phosphotyrosine-binding domain (PTB)"/>
    <property type="match status" value="1"/>
</dbReference>
<organism evidence="2 3">
    <name type="scientific">Anisakis simplex</name>
    <name type="common">Herring worm</name>
    <dbReference type="NCBI Taxonomy" id="6269"/>
    <lineage>
        <taxon>Eukaryota</taxon>
        <taxon>Metazoa</taxon>
        <taxon>Ecdysozoa</taxon>
        <taxon>Nematoda</taxon>
        <taxon>Chromadorea</taxon>
        <taxon>Rhabditida</taxon>
        <taxon>Spirurina</taxon>
        <taxon>Ascaridomorpha</taxon>
        <taxon>Ascaridoidea</taxon>
        <taxon>Anisakidae</taxon>
        <taxon>Anisakis</taxon>
        <taxon>Anisakis simplex complex</taxon>
    </lineage>
</organism>
<evidence type="ECO:0000313" key="3">
    <source>
        <dbReference type="Proteomes" id="UP000267096"/>
    </source>
</evidence>
<dbReference type="Proteomes" id="UP000267096">
    <property type="component" value="Unassembled WGS sequence"/>
</dbReference>
<dbReference type="OrthoDB" id="17687at2759"/>
<accession>A0A3P6Q232</accession>
<gene>
    <name evidence="2" type="ORF">ASIM_LOCUS9435</name>
</gene>
<keyword evidence="3" id="KW-1185">Reference proteome</keyword>
<name>A0A3P6Q232_ANISI</name>